<evidence type="ECO:0000313" key="1">
    <source>
        <dbReference type="EMBL" id="PWW43834.1"/>
    </source>
</evidence>
<keyword evidence="4" id="KW-1185">Reference proteome</keyword>
<sequence length="49" mass="5975">MKTERIYLRTTPENKKYLQEVADHYFEGNLSAVFEFMIERFDMHLEGMD</sequence>
<proteinExistence type="predicted"/>
<gene>
    <name evidence="2" type="ORF">DET54_12131</name>
    <name evidence="1" type="ORF">DET56_10260</name>
</gene>
<dbReference type="AlphaFoldDB" id="A0A855YAU8"/>
<evidence type="ECO:0000313" key="4">
    <source>
        <dbReference type="Proteomes" id="UP000248827"/>
    </source>
</evidence>
<name>A0A855YAU8_9BACL</name>
<reference evidence="1 3" key="1">
    <citation type="submission" date="2018-05" db="EMBL/GenBank/DDBJ databases">
        <title>Freshwater and sediment microbial communities from various areas in North America, analyzing microbe dynamics in response to fracking.</title>
        <authorList>
            <person name="Lamendella R."/>
        </authorList>
    </citation>
    <scope>NUCLEOTIDE SEQUENCE [LARGE SCALE GENOMIC DNA]</scope>
    <source>
        <strain evidence="1 3">DB-3</strain>
        <strain evidence="2 4">NG-13</strain>
    </source>
</reference>
<evidence type="ECO:0000313" key="3">
    <source>
        <dbReference type="Proteomes" id="UP000247078"/>
    </source>
</evidence>
<evidence type="ECO:0000313" key="2">
    <source>
        <dbReference type="EMBL" id="RAI85674.1"/>
    </source>
</evidence>
<dbReference type="Proteomes" id="UP000247078">
    <property type="component" value="Unassembled WGS sequence"/>
</dbReference>
<accession>A0A855YAU8</accession>
<dbReference type="EMBL" id="QGTZ01000002">
    <property type="protein sequence ID" value="PWW43834.1"/>
    <property type="molecule type" value="Genomic_DNA"/>
</dbReference>
<comment type="caution">
    <text evidence="1">The sequence shown here is derived from an EMBL/GenBank/DDBJ whole genome shotgun (WGS) entry which is preliminary data.</text>
</comment>
<dbReference type="Proteomes" id="UP000248827">
    <property type="component" value="Unassembled WGS sequence"/>
</dbReference>
<dbReference type="EMBL" id="QLLI01000021">
    <property type="protein sequence ID" value="RAI85674.1"/>
    <property type="molecule type" value="Genomic_DNA"/>
</dbReference>
<organism evidence="1 3">
    <name type="scientific">Paenibacillus pabuli</name>
    <dbReference type="NCBI Taxonomy" id="1472"/>
    <lineage>
        <taxon>Bacteria</taxon>
        <taxon>Bacillati</taxon>
        <taxon>Bacillota</taxon>
        <taxon>Bacilli</taxon>
        <taxon>Bacillales</taxon>
        <taxon>Paenibacillaceae</taxon>
        <taxon>Paenibacillus</taxon>
    </lineage>
</organism>
<protein>
    <submittedName>
        <fullName evidence="1">Uncharacterized protein</fullName>
    </submittedName>
</protein>